<dbReference type="PROSITE" id="PS51440">
    <property type="entry name" value="TIM_2"/>
    <property type="match status" value="1"/>
</dbReference>
<dbReference type="PANTHER" id="PTHR21139:SF42">
    <property type="entry name" value="TRIOSEPHOSPHATE ISOMERASE"/>
    <property type="match status" value="1"/>
</dbReference>
<comment type="pathway">
    <text evidence="2">Carbohydrate metabolism; erythritol degradation.</text>
</comment>
<evidence type="ECO:0000256" key="8">
    <source>
        <dbReference type="HAMAP-Rule" id="MF_00147"/>
    </source>
</evidence>
<keyword evidence="7 8" id="KW-0413">Isomerase</keyword>
<dbReference type="GO" id="GO:0005829">
    <property type="term" value="C:cytosol"/>
    <property type="evidence" value="ECO:0007669"/>
    <property type="project" value="TreeGrafter"/>
</dbReference>
<dbReference type="UniPathway" id="UPA00138"/>
<feature type="binding site" evidence="8">
    <location>
        <begin position="233"/>
        <end position="234"/>
    </location>
    <ligand>
        <name>substrate</name>
    </ligand>
</feature>
<comment type="subunit">
    <text evidence="8 9">Homodimer.</text>
</comment>
<sequence>MRRTFVAGNWKMNGSKAENQSRLEALVAALGQRQDIDMAVFPSMPYVAQCQQILGGSTVAWGAQNVSEHTGGAFTGETSSQMLRDFECRYVLVGHSERRELFAESNQQVAEKFKAAVDSELVPVLCVGETLEQREAGETQRIISEQIEAVLSLVGSDVFANGVVAYEPVWAIGTGKTASPEQAQEVHSAIRAQLAEANIAMAEAMQILYGGSVKPENAAAIFAQQDVDGALVGGASLKAEDFIAICDAAA</sequence>
<dbReference type="SUPFAM" id="SSF51351">
    <property type="entry name" value="Triosephosphate isomerase (TIM)"/>
    <property type="match status" value="1"/>
</dbReference>
<dbReference type="PANTHER" id="PTHR21139">
    <property type="entry name" value="TRIOSEPHOSPHATE ISOMERASE"/>
    <property type="match status" value="1"/>
</dbReference>
<dbReference type="InterPro" id="IPR013785">
    <property type="entry name" value="Aldolase_TIM"/>
</dbReference>
<name>Q1MZR8_9GAMM</name>
<dbReference type="RefSeq" id="WP_007016562.1">
    <property type="nucleotide sequence ID" value="NZ_AAQH01000017.1"/>
</dbReference>
<dbReference type="InterPro" id="IPR020861">
    <property type="entry name" value="Triosephosphate_isomerase_AS"/>
</dbReference>
<keyword evidence="4 8" id="KW-0312">Gluconeogenesis</keyword>
<proteinExistence type="inferred from homology"/>
<feature type="binding site" evidence="8">
    <location>
        <position position="212"/>
    </location>
    <ligand>
        <name>substrate</name>
    </ligand>
</feature>
<dbReference type="UniPathway" id="UPA00109">
    <property type="reaction ID" value="UER00189"/>
</dbReference>
<feature type="active site" description="Proton acceptor" evidence="8">
    <location>
        <position position="167"/>
    </location>
</feature>
<dbReference type="EC" id="5.3.1.1" evidence="8 9"/>
<evidence type="ECO:0000256" key="4">
    <source>
        <dbReference type="ARBA" id="ARBA00022432"/>
    </source>
</evidence>
<evidence type="ECO:0000256" key="7">
    <source>
        <dbReference type="ARBA" id="ARBA00023235"/>
    </source>
</evidence>
<evidence type="ECO:0000256" key="2">
    <source>
        <dbReference type="ARBA" id="ARBA00004939"/>
    </source>
</evidence>
<dbReference type="NCBIfam" id="TIGR00419">
    <property type="entry name" value="tim"/>
    <property type="match status" value="1"/>
</dbReference>
<keyword evidence="5 8" id="KW-0963">Cytoplasm</keyword>
<comment type="catalytic activity">
    <reaction evidence="8 9">
        <text>D-glyceraldehyde 3-phosphate = dihydroxyacetone phosphate</text>
        <dbReference type="Rhea" id="RHEA:18585"/>
        <dbReference type="ChEBI" id="CHEBI:57642"/>
        <dbReference type="ChEBI" id="CHEBI:59776"/>
        <dbReference type="EC" id="5.3.1.1"/>
    </reaction>
</comment>
<dbReference type="Pfam" id="PF00121">
    <property type="entry name" value="TIM"/>
    <property type="match status" value="1"/>
</dbReference>
<comment type="similarity">
    <text evidence="3 8 9">Belongs to the triosephosphate isomerase family.</text>
</comment>
<comment type="function">
    <text evidence="8">Involved in the gluconeogenesis. Catalyzes stereospecifically the conversion of dihydroxyacetone phosphate (DHAP) to D-glyceraldehyde-3-phosphate (G3P).</text>
</comment>
<dbReference type="GO" id="GO:0046166">
    <property type="term" value="P:glyceraldehyde-3-phosphate biosynthetic process"/>
    <property type="evidence" value="ECO:0007669"/>
    <property type="project" value="TreeGrafter"/>
</dbReference>
<accession>Q1MZR8</accession>
<dbReference type="InterPro" id="IPR035990">
    <property type="entry name" value="TIM_sf"/>
</dbReference>
<dbReference type="OrthoDB" id="9809429at2"/>
<dbReference type="CDD" id="cd00311">
    <property type="entry name" value="TIM"/>
    <property type="match status" value="1"/>
</dbReference>
<dbReference type="PROSITE" id="PS00171">
    <property type="entry name" value="TIM_1"/>
    <property type="match status" value="1"/>
</dbReference>
<dbReference type="GO" id="GO:0006096">
    <property type="term" value="P:glycolytic process"/>
    <property type="evidence" value="ECO:0007669"/>
    <property type="project" value="UniProtKB-UniRule"/>
</dbReference>
<dbReference type="GO" id="GO:0019563">
    <property type="term" value="P:glycerol catabolic process"/>
    <property type="evidence" value="ECO:0007669"/>
    <property type="project" value="TreeGrafter"/>
</dbReference>
<evidence type="ECO:0000256" key="3">
    <source>
        <dbReference type="ARBA" id="ARBA00007422"/>
    </source>
</evidence>
<dbReference type="GO" id="GO:0006094">
    <property type="term" value="P:gluconeogenesis"/>
    <property type="evidence" value="ECO:0007669"/>
    <property type="project" value="UniProtKB-UniRule"/>
</dbReference>
<reference evidence="10 11" key="1">
    <citation type="submission" date="2006-03" db="EMBL/GenBank/DDBJ databases">
        <authorList>
            <person name="Pinhassi J."/>
            <person name="Pedros-Alio C."/>
            <person name="Ferriera S."/>
            <person name="Johnson J."/>
            <person name="Kravitz S."/>
            <person name="Halpern A."/>
            <person name="Remington K."/>
            <person name="Beeson K."/>
            <person name="Tran B."/>
            <person name="Rogers Y.-H."/>
            <person name="Friedman R."/>
            <person name="Venter J.C."/>
        </authorList>
    </citation>
    <scope>NUCLEOTIDE SEQUENCE [LARGE SCALE GENOMIC DNA]</scope>
    <source>
        <strain evidence="10 11">RED65</strain>
    </source>
</reference>
<dbReference type="Gene3D" id="3.20.20.70">
    <property type="entry name" value="Aldolase class I"/>
    <property type="match status" value="1"/>
</dbReference>
<keyword evidence="11" id="KW-1185">Reference proteome</keyword>
<evidence type="ECO:0000256" key="1">
    <source>
        <dbReference type="ARBA" id="ARBA00004680"/>
    </source>
</evidence>
<dbReference type="HOGENOM" id="CLU_024251_2_1_6"/>
<dbReference type="InterPro" id="IPR022896">
    <property type="entry name" value="TrioseP_Isoase_bac/euk"/>
</dbReference>
<evidence type="ECO:0000256" key="5">
    <source>
        <dbReference type="ARBA" id="ARBA00022490"/>
    </source>
</evidence>
<feature type="binding site" evidence="8">
    <location>
        <begin position="9"/>
        <end position="11"/>
    </location>
    <ligand>
        <name>substrate</name>
    </ligand>
</feature>
<comment type="subcellular location">
    <subcellularLocation>
        <location evidence="8 9">Cytoplasm</location>
    </subcellularLocation>
</comment>
<evidence type="ECO:0000313" key="10">
    <source>
        <dbReference type="EMBL" id="EAT11489.1"/>
    </source>
</evidence>
<comment type="pathway">
    <text evidence="1 8 9">Carbohydrate degradation; glycolysis; D-glyceraldehyde 3-phosphate from glycerone phosphate: step 1/1.</text>
</comment>
<dbReference type="InterPro" id="IPR000652">
    <property type="entry name" value="Triosephosphate_isomerase"/>
</dbReference>
<comment type="caution">
    <text evidence="10">The sequence shown here is derived from an EMBL/GenBank/DDBJ whole genome shotgun (WGS) entry which is preliminary data.</text>
</comment>
<keyword evidence="6 8" id="KW-0324">Glycolysis</keyword>
<dbReference type="AlphaFoldDB" id="Q1MZR8"/>
<dbReference type="FunFam" id="3.20.20.70:FF:000016">
    <property type="entry name" value="Triosephosphate isomerase"/>
    <property type="match status" value="1"/>
</dbReference>
<evidence type="ECO:0000256" key="6">
    <source>
        <dbReference type="ARBA" id="ARBA00023152"/>
    </source>
</evidence>
<organism evidence="10 11">
    <name type="scientific">Bermanella marisrubri</name>
    <dbReference type="NCBI Taxonomy" id="207949"/>
    <lineage>
        <taxon>Bacteria</taxon>
        <taxon>Pseudomonadati</taxon>
        <taxon>Pseudomonadota</taxon>
        <taxon>Gammaproteobacteria</taxon>
        <taxon>Oceanospirillales</taxon>
        <taxon>Oceanospirillaceae</taxon>
        <taxon>Bermanella</taxon>
    </lineage>
</organism>
<dbReference type="GO" id="GO:0004807">
    <property type="term" value="F:triose-phosphate isomerase activity"/>
    <property type="evidence" value="ECO:0007669"/>
    <property type="project" value="UniProtKB-UniRule"/>
</dbReference>
<gene>
    <name evidence="8" type="primary">tpiA</name>
    <name evidence="10" type="ORF">RED65_04760</name>
</gene>
<evidence type="ECO:0000256" key="9">
    <source>
        <dbReference type="RuleBase" id="RU363013"/>
    </source>
</evidence>
<protein>
    <recommendedName>
        <fullName evidence="8 9">Triosephosphate isomerase</fullName>
        <shortName evidence="8">TIM</shortName>
        <shortName evidence="8">TPI</shortName>
        <ecNumber evidence="8 9">5.3.1.1</ecNumber>
    </recommendedName>
    <alternativeName>
        <fullName evidence="8">Triose-phosphate isomerase</fullName>
    </alternativeName>
</protein>
<dbReference type="EMBL" id="AAQH01000017">
    <property type="protein sequence ID" value="EAT11489.1"/>
    <property type="molecule type" value="Genomic_DNA"/>
</dbReference>
<comment type="pathway">
    <text evidence="8 9">Carbohydrate biosynthesis; gluconeogenesis.</text>
</comment>
<feature type="active site" description="Electrophile" evidence="8">
    <location>
        <position position="95"/>
    </location>
</feature>
<dbReference type="STRING" id="207949.RED65_04760"/>
<dbReference type="HAMAP" id="MF_00147_B">
    <property type="entry name" value="TIM_B"/>
    <property type="match status" value="1"/>
</dbReference>
<dbReference type="Proteomes" id="UP000004263">
    <property type="component" value="Unassembled WGS sequence"/>
</dbReference>
<feature type="binding site" evidence="8">
    <location>
        <position position="173"/>
    </location>
    <ligand>
        <name>substrate</name>
    </ligand>
</feature>
<evidence type="ECO:0000313" key="11">
    <source>
        <dbReference type="Proteomes" id="UP000004263"/>
    </source>
</evidence>